<dbReference type="AlphaFoldDB" id="A0A0B7MXS8"/>
<dbReference type="InterPro" id="IPR036881">
    <property type="entry name" value="Glyco_hydro_3_C_sf"/>
</dbReference>
<comment type="similarity">
    <text evidence="2">Belongs to the glycosyl hydrolase 3 family.</text>
</comment>
<dbReference type="Pfam" id="PF01915">
    <property type="entry name" value="Glyco_hydro_3_C"/>
    <property type="match status" value="1"/>
</dbReference>
<feature type="domain" description="Glycoside hydrolase family 3 C-terminal" evidence="6">
    <location>
        <begin position="12"/>
        <end position="124"/>
    </location>
</feature>
<dbReference type="PANTHER" id="PTHR42715">
    <property type="entry name" value="BETA-GLUCOSIDASE"/>
    <property type="match status" value="1"/>
</dbReference>
<evidence type="ECO:0000313" key="8">
    <source>
        <dbReference type="Proteomes" id="UP000054107"/>
    </source>
</evidence>
<dbReference type="InterPro" id="IPR050288">
    <property type="entry name" value="Cellulose_deg_GH3"/>
</dbReference>
<dbReference type="OrthoDB" id="416222at2759"/>
<evidence type="ECO:0000256" key="4">
    <source>
        <dbReference type="ARBA" id="ARBA00022801"/>
    </source>
</evidence>
<keyword evidence="4" id="KW-0378">Hydrolase</keyword>
<dbReference type="Proteomes" id="UP000054107">
    <property type="component" value="Unassembled WGS sequence"/>
</dbReference>
<dbReference type="EC" id="3.2.1.21" evidence="3"/>
<dbReference type="InterPro" id="IPR013783">
    <property type="entry name" value="Ig-like_fold"/>
</dbReference>
<name>A0A0B7MXS8_9FUNG</name>
<dbReference type="Gene3D" id="3.40.50.1700">
    <property type="entry name" value="Glycoside hydrolase family 3 C-terminal domain"/>
    <property type="match status" value="1"/>
</dbReference>
<evidence type="ECO:0000256" key="2">
    <source>
        <dbReference type="ARBA" id="ARBA00005336"/>
    </source>
</evidence>
<dbReference type="InterPro" id="IPR002772">
    <property type="entry name" value="Glyco_hydro_3_C"/>
</dbReference>
<gene>
    <name evidence="7" type="primary">PARPA_01037.1 scaffold 1359</name>
</gene>
<evidence type="ECO:0000313" key="7">
    <source>
        <dbReference type="EMBL" id="CEP07729.1"/>
    </source>
</evidence>
<dbReference type="GO" id="GO:0008422">
    <property type="term" value="F:beta-glucosidase activity"/>
    <property type="evidence" value="ECO:0007669"/>
    <property type="project" value="UniProtKB-EC"/>
</dbReference>
<sequence length="192" mass="20821">MLEIATTFHCGIKAVADANKNTFVVLSTVGAVLIPCINHPNIKAVMSPGLAGQEPSNSLADAILGKVNPSGRFPYTITKKHDNYNVHSDPDAQVNHSEKLLVGYRWFYQANVEPLFPFGDGLSYTKFDHSRLKVKAKKNKDSVTNIASFSAKDSGEVDGAAVVEAYVSFPESPGELPKLLRGFEKVNIKSGK</sequence>
<comment type="catalytic activity">
    <reaction evidence="1">
        <text>Hydrolysis of terminal, non-reducing beta-D-glucosyl residues with release of beta-D-glucose.</text>
        <dbReference type="EC" id="3.2.1.21"/>
    </reaction>
</comment>
<evidence type="ECO:0000256" key="5">
    <source>
        <dbReference type="ARBA" id="ARBA00023295"/>
    </source>
</evidence>
<dbReference type="GO" id="GO:0009251">
    <property type="term" value="P:glucan catabolic process"/>
    <property type="evidence" value="ECO:0007669"/>
    <property type="project" value="TreeGrafter"/>
</dbReference>
<keyword evidence="5" id="KW-0326">Glycosidase</keyword>
<evidence type="ECO:0000256" key="1">
    <source>
        <dbReference type="ARBA" id="ARBA00000448"/>
    </source>
</evidence>
<evidence type="ECO:0000256" key="3">
    <source>
        <dbReference type="ARBA" id="ARBA00012744"/>
    </source>
</evidence>
<keyword evidence="8" id="KW-1185">Reference proteome</keyword>
<evidence type="ECO:0000259" key="6">
    <source>
        <dbReference type="Pfam" id="PF01915"/>
    </source>
</evidence>
<dbReference type="STRING" id="35722.A0A0B7MXS8"/>
<dbReference type="SUPFAM" id="SSF52279">
    <property type="entry name" value="Beta-D-glucan exohydrolase, C-terminal domain"/>
    <property type="match status" value="1"/>
</dbReference>
<protein>
    <recommendedName>
        <fullName evidence="3">beta-glucosidase</fullName>
        <ecNumber evidence="3">3.2.1.21</ecNumber>
    </recommendedName>
</protein>
<dbReference type="EMBL" id="LN719426">
    <property type="protein sequence ID" value="CEP07729.1"/>
    <property type="molecule type" value="Genomic_DNA"/>
</dbReference>
<reference evidence="7 8" key="1">
    <citation type="submission" date="2014-09" db="EMBL/GenBank/DDBJ databases">
        <authorList>
            <person name="Ellenberger Sabrina"/>
        </authorList>
    </citation>
    <scope>NUCLEOTIDE SEQUENCE [LARGE SCALE GENOMIC DNA]</scope>
    <source>
        <strain evidence="7 8">CBS 412.66</strain>
    </source>
</reference>
<proteinExistence type="inferred from homology"/>
<dbReference type="PANTHER" id="PTHR42715:SF10">
    <property type="entry name" value="BETA-GLUCOSIDASE"/>
    <property type="match status" value="1"/>
</dbReference>
<organism evidence="7 8">
    <name type="scientific">Parasitella parasitica</name>
    <dbReference type="NCBI Taxonomy" id="35722"/>
    <lineage>
        <taxon>Eukaryota</taxon>
        <taxon>Fungi</taxon>
        <taxon>Fungi incertae sedis</taxon>
        <taxon>Mucoromycota</taxon>
        <taxon>Mucoromycotina</taxon>
        <taxon>Mucoromycetes</taxon>
        <taxon>Mucorales</taxon>
        <taxon>Mucorineae</taxon>
        <taxon>Mucoraceae</taxon>
        <taxon>Parasitella</taxon>
    </lineage>
</organism>
<accession>A0A0B7MXS8</accession>
<dbReference type="Gene3D" id="2.60.40.10">
    <property type="entry name" value="Immunoglobulins"/>
    <property type="match status" value="1"/>
</dbReference>